<dbReference type="InterPro" id="IPR013149">
    <property type="entry name" value="ADH-like_C"/>
</dbReference>
<dbReference type="InterPro" id="IPR045010">
    <property type="entry name" value="MDR_fam"/>
</dbReference>
<dbReference type="InterPro" id="IPR036291">
    <property type="entry name" value="NAD(P)-bd_dom_sf"/>
</dbReference>
<dbReference type="InterPro" id="IPR011032">
    <property type="entry name" value="GroES-like_sf"/>
</dbReference>
<dbReference type="GO" id="GO:0016628">
    <property type="term" value="F:oxidoreductase activity, acting on the CH-CH group of donors, NAD or NADP as acceptor"/>
    <property type="evidence" value="ECO:0007669"/>
    <property type="project" value="InterPro"/>
</dbReference>
<organism evidence="3 4">
    <name type="scientific">Actinomortierella ambigua</name>
    <dbReference type="NCBI Taxonomy" id="1343610"/>
    <lineage>
        <taxon>Eukaryota</taxon>
        <taxon>Fungi</taxon>
        <taxon>Fungi incertae sedis</taxon>
        <taxon>Mucoromycota</taxon>
        <taxon>Mortierellomycotina</taxon>
        <taxon>Mortierellomycetes</taxon>
        <taxon>Mortierellales</taxon>
        <taxon>Mortierellaceae</taxon>
        <taxon>Actinomortierella</taxon>
    </lineage>
</organism>
<evidence type="ECO:0000256" key="1">
    <source>
        <dbReference type="ARBA" id="ARBA00023002"/>
    </source>
</evidence>
<dbReference type="Pfam" id="PF16884">
    <property type="entry name" value="ADH_N_2"/>
    <property type="match status" value="1"/>
</dbReference>
<dbReference type="Gene3D" id="3.90.180.10">
    <property type="entry name" value="Medium-chain alcohol dehydrogenases, catalytic domain"/>
    <property type="match status" value="1"/>
</dbReference>
<dbReference type="EMBL" id="JAAAJB010000256">
    <property type="protein sequence ID" value="KAG0260215.1"/>
    <property type="molecule type" value="Genomic_DNA"/>
</dbReference>
<dbReference type="PANTHER" id="PTHR43205:SF7">
    <property type="entry name" value="PROSTAGLANDIN REDUCTASE 1"/>
    <property type="match status" value="1"/>
</dbReference>
<feature type="domain" description="Enoyl reductase (ER)" evidence="2">
    <location>
        <begin position="24"/>
        <end position="384"/>
    </location>
</feature>
<dbReference type="InterPro" id="IPR020843">
    <property type="entry name" value="ER"/>
</dbReference>
<dbReference type="SMART" id="SM00829">
    <property type="entry name" value="PKS_ER"/>
    <property type="match status" value="1"/>
</dbReference>
<dbReference type="OrthoDB" id="809632at2759"/>
<dbReference type="PANTHER" id="PTHR43205">
    <property type="entry name" value="PROSTAGLANDIN REDUCTASE"/>
    <property type="match status" value="1"/>
</dbReference>
<name>A0A9P6Q5U4_9FUNG</name>
<keyword evidence="1" id="KW-0560">Oxidoreductase</keyword>
<dbReference type="AlphaFoldDB" id="A0A9P6Q5U4"/>
<dbReference type="Gene3D" id="3.40.50.720">
    <property type="entry name" value="NAD(P)-binding Rossmann-like Domain"/>
    <property type="match status" value="1"/>
</dbReference>
<proteinExistence type="predicted"/>
<evidence type="ECO:0000313" key="4">
    <source>
        <dbReference type="Proteomes" id="UP000807716"/>
    </source>
</evidence>
<dbReference type="SUPFAM" id="SSF51735">
    <property type="entry name" value="NAD(P)-binding Rossmann-fold domains"/>
    <property type="match status" value="1"/>
</dbReference>
<protein>
    <recommendedName>
        <fullName evidence="2">Enoyl reductase (ER) domain-containing protein</fullName>
    </recommendedName>
</protein>
<sequence length="389" mass="42264">MALATHLLPNTNILRVKHANGQQLTLDHFKVNTVESAIDLTSVADNEVIVRNLYLSLDPYVRMWFDEGYLPPSQSSLGLPLSGLCVGEVIASKATDKLPVGTLITANLEWGTFSRISHLDDPATWQASGLRILPAEARVKALNKSIPLSYYVSALGMNGLTAYAGLQVLGGGDASKFKPGQCLFVSSAAGAVGQLVGQLAKQLYGLRVIGSVGSDAKAAYLKEHQHFDEVFNYKTVVQQQQQQQQQQQSIDEALGAAILKAAGPQGVDYYFDLVGGEMLDAVLAVQNEFGAIVSVGMLSQENGRDKYGIKNLNRIVLKGTTIYGFIYWHHLKYQESGELQEKVGRLLETGKLHFRERTVDGIENAPQAFLNLINGVYDGGKVSIKVADL</sequence>
<reference evidence="3" key="1">
    <citation type="journal article" date="2020" name="Fungal Divers.">
        <title>Resolving the Mortierellaceae phylogeny through synthesis of multi-gene phylogenetics and phylogenomics.</title>
        <authorList>
            <person name="Vandepol N."/>
            <person name="Liber J."/>
            <person name="Desiro A."/>
            <person name="Na H."/>
            <person name="Kennedy M."/>
            <person name="Barry K."/>
            <person name="Grigoriev I.V."/>
            <person name="Miller A.N."/>
            <person name="O'Donnell K."/>
            <person name="Stajich J.E."/>
            <person name="Bonito G."/>
        </authorList>
    </citation>
    <scope>NUCLEOTIDE SEQUENCE</scope>
    <source>
        <strain evidence="3">BC1065</strain>
    </source>
</reference>
<dbReference type="Proteomes" id="UP000807716">
    <property type="component" value="Unassembled WGS sequence"/>
</dbReference>
<dbReference type="SUPFAM" id="SSF50129">
    <property type="entry name" value="GroES-like"/>
    <property type="match status" value="1"/>
</dbReference>
<comment type="caution">
    <text evidence="3">The sequence shown here is derived from an EMBL/GenBank/DDBJ whole genome shotgun (WGS) entry which is preliminary data.</text>
</comment>
<accession>A0A9P6Q5U4</accession>
<dbReference type="Pfam" id="PF00107">
    <property type="entry name" value="ADH_zinc_N"/>
    <property type="match status" value="1"/>
</dbReference>
<dbReference type="InterPro" id="IPR041694">
    <property type="entry name" value="ADH_N_2"/>
</dbReference>
<keyword evidence="4" id="KW-1185">Reference proteome</keyword>
<dbReference type="CDD" id="cd05288">
    <property type="entry name" value="PGDH"/>
    <property type="match status" value="1"/>
</dbReference>
<evidence type="ECO:0000313" key="3">
    <source>
        <dbReference type="EMBL" id="KAG0260215.1"/>
    </source>
</evidence>
<gene>
    <name evidence="3" type="ORF">DFQ27_003655</name>
</gene>
<evidence type="ECO:0000259" key="2">
    <source>
        <dbReference type="SMART" id="SM00829"/>
    </source>
</evidence>